<dbReference type="AlphaFoldDB" id="A0A5B7H9X9"/>
<protein>
    <submittedName>
        <fullName evidence="2">Uncharacterized protein</fullName>
    </submittedName>
</protein>
<sequence>MGDGSGGGGGATAAAPVDGTDNIDASSEAREGEHSVTPSVAAAVSRAEGDERMRPQVGRSSPHNAQCRERVVVRRAPKPRPFTPPPFTPQTGNGLKTPSPLVPSPSLHLFAANLIT</sequence>
<dbReference type="Proteomes" id="UP000324222">
    <property type="component" value="Unassembled WGS sequence"/>
</dbReference>
<name>A0A5B7H9X9_PORTR</name>
<comment type="caution">
    <text evidence="2">The sequence shown here is derived from an EMBL/GenBank/DDBJ whole genome shotgun (WGS) entry which is preliminary data.</text>
</comment>
<keyword evidence="3" id="KW-1185">Reference proteome</keyword>
<feature type="region of interest" description="Disordered" evidence="1">
    <location>
        <begin position="1"/>
        <end position="105"/>
    </location>
</feature>
<evidence type="ECO:0000313" key="2">
    <source>
        <dbReference type="EMBL" id="MPC66097.1"/>
    </source>
</evidence>
<feature type="compositionally biased region" description="Pro residues" evidence="1">
    <location>
        <begin position="79"/>
        <end position="88"/>
    </location>
</feature>
<dbReference type="EMBL" id="VSRR010024270">
    <property type="protein sequence ID" value="MPC66097.1"/>
    <property type="molecule type" value="Genomic_DNA"/>
</dbReference>
<reference evidence="2 3" key="1">
    <citation type="submission" date="2019-05" db="EMBL/GenBank/DDBJ databases">
        <title>Another draft genome of Portunus trituberculatus and its Hox gene families provides insights of decapod evolution.</title>
        <authorList>
            <person name="Jeong J.-H."/>
            <person name="Song I."/>
            <person name="Kim S."/>
            <person name="Choi T."/>
            <person name="Kim D."/>
            <person name="Ryu S."/>
            <person name="Kim W."/>
        </authorList>
    </citation>
    <scope>NUCLEOTIDE SEQUENCE [LARGE SCALE GENOMIC DNA]</scope>
    <source>
        <tissue evidence="2">Muscle</tissue>
    </source>
</reference>
<gene>
    <name evidence="2" type="ORF">E2C01_060240</name>
</gene>
<proteinExistence type="predicted"/>
<accession>A0A5B7H9X9</accession>
<organism evidence="2 3">
    <name type="scientific">Portunus trituberculatus</name>
    <name type="common">Swimming crab</name>
    <name type="synonym">Neptunus trituberculatus</name>
    <dbReference type="NCBI Taxonomy" id="210409"/>
    <lineage>
        <taxon>Eukaryota</taxon>
        <taxon>Metazoa</taxon>
        <taxon>Ecdysozoa</taxon>
        <taxon>Arthropoda</taxon>
        <taxon>Crustacea</taxon>
        <taxon>Multicrustacea</taxon>
        <taxon>Malacostraca</taxon>
        <taxon>Eumalacostraca</taxon>
        <taxon>Eucarida</taxon>
        <taxon>Decapoda</taxon>
        <taxon>Pleocyemata</taxon>
        <taxon>Brachyura</taxon>
        <taxon>Eubrachyura</taxon>
        <taxon>Portunoidea</taxon>
        <taxon>Portunidae</taxon>
        <taxon>Portuninae</taxon>
        <taxon>Portunus</taxon>
    </lineage>
</organism>
<feature type="compositionally biased region" description="Gly residues" evidence="1">
    <location>
        <begin position="1"/>
        <end position="11"/>
    </location>
</feature>
<evidence type="ECO:0000256" key="1">
    <source>
        <dbReference type="SAM" id="MobiDB-lite"/>
    </source>
</evidence>
<evidence type="ECO:0000313" key="3">
    <source>
        <dbReference type="Proteomes" id="UP000324222"/>
    </source>
</evidence>